<evidence type="ECO:0000313" key="4">
    <source>
        <dbReference type="Proteomes" id="UP000824007"/>
    </source>
</evidence>
<dbReference type="PANTHER" id="PTHR38682">
    <property type="entry name" value="V-TYPE ATP SYNTHASE SUBUNIT C"/>
    <property type="match status" value="1"/>
</dbReference>
<evidence type="ECO:0000313" key="3">
    <source>
        <dbReference type="EMBL" id="HIY60768.1"/>
    </source>
</evidence>
<evidence type="ECO:0000256" key="1">
    <source>
        <dbReference type="ARBA" id="ARBA00022448"/>
    </source>
</evidence>
<dbReference type="GO" id="GO:0046961">
    <property type="term" value="F:proton-transporting ATPase activity, rotational mechanism"/>
    <property type="evidence" value="ECO:0007669"/>
    <property type="project" value="InterPro"/>
</dbReference>
<dbReference type="AlphaFoldDB" id="A0A9D1YQY1"/>
<name>A0A9D1YQY1_9FIRM</name>
<proteinExistence type="predicted"/>
<dbReference type="InterPro" id="IPR044911">
    <property type="entry name" value="V-type_ATPase_csu/dsu_dom_3"/>
</dbReference>
<sequence length="343" mass="39377">MSLFRYSGLSAKVRAMSGKLLSQEDFLRLGSMSGVPEVIAYLKKKPSYEAVLEKEDERSLHRGQAEGLIMQSLFVDFSRLYRFSSLEQRRFLNGYFSRYEISFLKAVIRSILTRGEPLTETEEYREIFERHSAISLKQAGSADSMESLIAALSGTPYKKVLSDVYGSASRELFDYELALDLFFFSEYWKMVKKGLKDGDQEAIARSAGAQIDAVNLTWIYRAKKYYGMSAAQIYALIVPIHYRLTREQIRRMAEAADAGELLEIMETTKYGRYIEGEDAPKLERCMDAMQEAVHAALLRKKPYSAACLDVYLYRKEREVHRVITAMECVRYGLPAEKIREYLA</sequence>
<dbReference type="InterPro" id="IPR036079">
    <property type="entry name" value="ATPase_csu/dsu_sf"/>
</dbReference>
<gene>
    <name evidence="3" type="ORF">H9831_08835</name>
</gene>
<comment type="caution">
    <text evidence="3">The sequence shown here is derived from an EMBL/GenBank/DDBJ whole genome shotgun (WGS) entry which is preliminary data.</text>
</comment>
<protein>
    <submittedName>
        <fullName evidence="3">V-type ATPase subunit</fullName>
    </submittedName>
</protein>
<reference evidence="3" key="1">
    <citation type="journal article" date="2021" name="PeerJ">
        <title>Extensive microbial diversity within the chicken gut microbiome revealed by metagenomics and culture.</title>
        <authorList>
            <person name="Gilroy R."/>
            <person name="Ravi A."/>
            <person name="Getino M."/>
            <person name="Pursley I."/>
            <person name="Horton D.L."/>
            <person name="Alikhan N.F."/>
            <person name="Baker D."/>
            <person name="Gharbi K."/>
            <person name="Hall N."/>
            <person name="Watson M."/>
            <person name="Adriaenssens E.M."/>
            <person name="Foster-Nyarko E."/>
            <person name="Jarju S."/>
            <person name="Secka A."/>
            <person name="Antonio M."/>
            <person name="Oren A."/>
            <person name="Chaudhuri R.R."/>
            <person name="La Ragione R."/>
            <person name="Hildebrand F."/>
            <person name="Pallen M.J."/>
        </authorList>
    </citation>
    <scope>NUCLEOTIDE SEQUENCE</scope>
    <source>
        <strain evidence="3">ChiSxjej3B15-24422</strain>
    </source>
</reference>
<dbReference type="EMBL" id="DXDD01000107">
    <property type="protein sequence ID" value="HIY60768.1"/>
    <property type="molecule type" value="Genomic_DNA"/>
</dbReference>
<evidence type="ECO:0000256" key="2">
    <source>
        <dbReference type="ARBA" id="ARBA00023065"/>
    </source>
</evidence>
<dbReference type="SUPFAM" id="SSF103486">
    <property type="entry name" value="V-type ATP synthase subunit C"/>
    <property type="match status" value="1"/>
</dbReference>
<reference evidence="3" key="2">
    <citation type="submission" date="2021-04" db="EMBL/GenBank/DDBJ databases">
        <authorList>
            <person name="Gilroy R."/>
        </authorList>
    </citation>
    <scope>NUCLEOTIDE SEQUENCE</scope>
    <source>
        <strain evidence="3">ChiSxjej3B15-24422</strain>
    </source>
</reference>
<keyword evidence="1" id="KW-0813">Transport</keyword>
<dbReference type="Gene3D" id="1.10.132.50">
    <property type="entry name" value="ATP synthase (C/AC39) subunit, domain 3"/>
    <property type="match status" value="3"/>
</dbReference>
<dbReference type="InterPro" id="IPR050873">
    <property type="entry name" value="V-ATPase_V0D/AC39_subunit"/>
</dbReference>
<dbReference type="Proteomes" id="UP000824007">
    <property type="component" value="Unassembled WGS sequence"/>
</dbReference>
<organism evidence="3 4">
    <name type="scientific">Candidatus Eisenbergiella pullistercoris</name>
    <dbReference type="NCBI Taxonomy" id="2838555"/>
    <lineage>
        <taxon>Bacteria</taxon>
        <taxon>Bacillati</taxon>
        <taxon>Bacillota</taxon>
        <taxon>Clostridia</taxon>
        <taxon>Lachnospirales</taxon>
        <taxon>Lachnospiraceae</taxon>
        <taxon>Eisenbergiella</taxon>
    </lineage>
</organism>
<dbReference type="PANTHER" id="PTHR38682:SF1">
    <property type="entry name" value="V-TYPE ATP SYNTHASE SUBUNIT C"/>
    <property type="match status" value="1"/>
</dbReference>
<dbReference type="Pfam" id="PF01992">
    <property type="entry name" value="vATP-synt_AC39"/>
    <property type="match status" value="1"/>
</dbReference>
<accession>A0A9D1YQY1</accession>
<keyword evidence="2" id="KW-0406">Ion transport</keyword>
<dbReference type="InterPro" id="IPR002843">
    <property type="entry name" value="ATPase_V0-cplx_csu/dsu"/>
</dbReference>